<gene>
    <name evidence="1" type="ORF">KIV10_02845</name>
</gene>
<sequence length="178" mass="19979">MKTFILILAISLLVTGCQKDGSPSNGVPVTYDLNFELLKMDGSVYEDGEVEISNNPFGMSAIGNNQFIWEDMGKLALESQTGNGVLFGIKCGGTASCDSDYLPLEFASGAEGRDIDENETWVKDKYWLLRYPNEDIDTLKIHDVRTKSPDSRTFTFYINEQQFNVIEGLSQYYITIQK</sequence>
<name>A0ABS5S1N3_9FLAO</name>
<organism evidence="1 2">
    <name type="scientific">Aequorivita echinoideorum</name>
    <dbReference type="NCBI Taxonomy" id="1549647"/>
    <lineage>
        <taxon>Bacteria</taxon>
        <taxon>Pseudomonadati</taxon>
        <taxon>Bacteroidota</taxon>
        <taxon>Flavobacteriia</taxon>
        <taxon>Flavobacteriales</taxon>
        <taxon>Flavobacteriaceae</taxon>
        <taxon>Aequorivita</taxon>
    </lineage>
</organism>
<protein>
    <recommendedName>
        <fullName evidence="3">Lipocalin-like domain-containing protein</fullName>
    </recommendedName>
</protein>
<accession>A0ABS5S1N3</accession>
<keyword evidence="2" id="KW-1185">Reference proteome</keyword>
<dbReference type="RefSeq" id="WP_214111971.1">
    <property type="nucleotide sequence ID" value="NZ_JAHCTB010000001.1"/>
</dbReference>
<dbReference type="Proteomes" id="UP001297092">
    <property type="component" value="Unassembled WGS sequence"/>
</dbReference>
<dbReference type="EMBL" id="JAHCTB010000001">
    <property type="protein sequence ID" value="MBT0607111.1"/>
    <property type="molecule type" value="Genomic_DNA"/>
</dbReference>
<dbReference type="PROSITE" id="PS51257">
    <property type="entry name" value="PROKAR_LIPOPROTEIN"/>
    <property type="match status" value="1"/>
</dbReference>
<evidence type="ECO:0000313" key="1">
    <source>
        <dbReference type="EMBL" id="MBT0607111.1"/>
    </source>
</evidence>
<proteinExistence type="predicted"/>
<evidence type="ECO:0008006" key="3">
    <source>
        <dbReference type="Google" id="ProtNLM"/>
    </source>
</evidence>
<comment type="caution">
    <text evidence="1">The sequence shown here is derived from an EMBL/GenBank/DDBJ whole genome shotgun (WGS) entry which is preliminary data.</text>
</comment>
<reference evidence="1 2" key="1">
    <citation type="submission" date="2021-05" db="EMBL/GenBank/DDBJ databases">
        <title>Aequorivita echinoideorum JCM 30378 genome.</title>
        <authorList>
            <person name="Zhang H."/>
            <person name="Li C."/>
        </authorList>
    </citation>
    <scope>NUCLEOTIDE SEQUENCE [LARGE SCALE GENOMIC DNA]</scope>
    <source>
        <strain evidence="1 2">JCM30378</strain>
    </source>
</reference>
<evidence type="ECO:0000313" key="2">
    <source>
        <dbReference type="Proteomes" id="UP001297092"/>
    </source>
</evidence>